<gene>
    <name evidence="3" type="ORF">SDC9_63118</name>
</gene>
<comment type="caution">
    <text evidence="3">The sequence shown here is derived from an EMBL/GenBank/DDBJ whole genome shotgun (WGS) entry which is preliminary data.</text>
</comment>
<accession>A0A644XLA3</accession>
<feature type="transmembrane region" description="Helical" evidence="1">
    <location>
        <begin position="44"/>
        <end position="64"/>
    </location>
</feature>
<feature type="transmembrane region" description="Helical" evidence="1">
    <location>
        <begin position="119"/>
        <end position="139"/>
    </location>
</feature>
<evidence type="ECO:0000259" key="2">
    <source>
        <dbReference type="Pfam" id="PF07331"/>
    </source>
</evidence>
<keyword evidence="1" id="KW-0472">Membrane</keyword>
<dbReference type="EMBL" id="VSSQ01002667">
    <property type="protein sequence ID" value="MPM16737.1"/>
    <property type="molecule type" value="Genomic_DNA"/>
</dbReference>
<dbReference type="InterPro" id="IPR009936">
    <property type="entry name" value="DUF1468"/>
</dbReference>
<keyword evidence="1" id="KW-0812">Transmembrane</keyword>
<dbReference type="Pfam" id="PF07331">
    <property type="entry name" value="TctB"/>
    <property type="match status" value="1"/>
</dbReference>
<feature type="transmembrane region" description="Helical" evidence="1">
    <location>
        <begin position="76"/>
        <end position="107"/>
    </location>
</feature>
<protein>
    <recommendedName>
        <fullName evidence="2">DUF1468 domain-containing protein</fullName>
    </recommendedName>
</protein>
<reference evidence="3" key="1">
    <citation type="submission" date="2019-08" db="EMBL/GenBank/DDBJ databases">
        <authorList>
            <person name="Kucharzyk K."/>
            <person name="Murdoch R.W."/>
            <person name="Higgins S."/>
            <person name="Loffler F."/>
        </authorList>
    </citation>
    <scope>NUCLEOTIDE SEQUENCE</scope>
</reference>
<feature type="transmembrane region" description="Helical" evidence="1">
    <location>
        <begin position="12"/>
        <end position="32"/>
    </location>
</feature>
<dbReference type="AlphaFoldDB" id="A0A644XLA3"/>
<sequence>MQTKKITSKMVIPVVTAVIAVLFIYLGITKYGFWHELRGPLPGFFPTIIGFALLALSVLAFLGGRKEEDTKYPIENWYPALGVIGIMLATLVIGMLPSLAIFVILWLKVFEKYNWKTTFVGLVIIMAIVIGAFVMWLGVPFPKGLIYNLIAY</sequence>
<proteinExistence type="predicted"/>
<evidence type="ECO:0000313" key="3">
    <source>
        <dbReference type="EMBL" id="MPM16737.1"/>
    </source>
</evidence>
<name>A0A644XLA3_9ZZZZ</name>
<organism evidence="3">
    <name type="scientific">bioreactor metagenome</name>
    <dbReference type="NCBI Taxonomy" id="1076179"/>
    <lineage>
        <taxon>unclassified sequences</taxon>
        <taxon>metagenomes</taxon>
        <taxon>ecological metagenomes</taxon>
    </lineage>
</organism>
<feature type="domain" description="DUF1468" evidence="2">
    <location>
        <begin position="12"/>
        <end position="142"/>
    </location>
</feature>
<keyword evidence="1" id="KW-1133">Transmembrane helix</keyword>
<evidence type="ECO:0000256" key="1">
    <source>
        <dbReference type="SAM" id="Phobius"/>
    </source>
</evidence>